<feature type="region of interest" description="Disordered" evidence="2">
    <location>
        <begin position="62"/>
        <end position="99"/>
    </location>
</feature>
<reference evidence="3 4" key="1">
    <citation type="submission" date="2023-11" db="EMBL/GenBank/DDBJ databases">
        <title>Halocaridina rubra genome assembly.</title>
        <authorList>
            <person name="Smith C."/>
        </authorList>
    </citation>
    <scope>NUCLEOTIDE SEQUENCE [LARGE SCALE GENOMIC DNA]</scope>
    <source>
        <strain evidence="3">EP-1</strain>
        <tissue evidence="3">Whole</tissue>
    </source>
</reference>
<dbReference type="PANTHER" id="PTHR24172:SF4">
    <property type="entry name" value="ANK_REP_REGION DOMAIN-CONTAINING PROTEIN"/>
    <property type="match status" value="1"/>
</dbReference>
<protein>
    <recommendedName>
        <fullName evidence="5">Ankyrin repeat protein</fullName>
    </recommendedName>
</protein>
<dbReference type="Proteomes" id="UP001381693">
    <property type="component" value="Unassembled WGS sequence"/>
</dbReference>
<evidence type="ECO:0000256" key="1">
    <source>
        <dbReference type="PROSITE-ProRule" id="PRU00023"/>
    </source>
</evidence>
<evidence type="ECO:0000313" key="3">
    <source>
        <dbReference type="EMBL" id="KAK7079120.1"/>
    </source>
</evidence>
<accession>A0AAN9ABE0</accession>
<feature type="compositionally biased region" description="Low complexity" evidence="2">
    <location>
        <begin position="297"/>
        <end position="316"/>
    </location>
</feature>
<gene>
    <name evidence="3" type="ORF">SK128_023327</name>
</gene>
<dbReference type="AlphaFoldDB" id="A0AAN9ABE0"/>
<dbReference type="SMART" id="SM00248">
    <property type="entry name" value="ANK"/>
    <property type="match status" value="3"/>
</dbReference>
<dbReference type="Pfam" id="PF12796">
    <property type="entry name" value="Ank_2"/>
    <property type="match status" value="1"/>
</dbReference>
<comment type="caution">
    <text evidence="3">The sequence shown here is derived from an EMBL/GenBank/DDBJ whole genome shotgun (WGS) entry which is preliminary data.</text>
</comment>
<dbReference type="InterPro" id="IPR036770">
    <property type="entry name" value="Ankyrin_rpt-contain_sf"/>
</dbReference>
<organism evidence="3 4">
    <name type="scientific">Halocaridina rubra</name>
    <name type="common">Hawaiian red shrimp</name>
    <dbReference type="NCBI Taxonomy" id="373956"/>
    <lineage>
        <taxon>Eukaryota</taxon>
        <taxon>Metazoa</taxon>
        <taxon>Ecdysozoa</taxon>
        <taxon>Arthropoda</taxon>
        <taxon>Crustacea</taxon>
        <taxon>Multicrustacea</taxon>
        <taxon>Malacostraca</taxon>
        <taxon>Eumalacostraca</taxon>
        <taxon>Eucarida</taxon>
        <taxon>Decapoda</taxon>
        <taxon>Pleocyemata</taxon>
        <taxon>Caridea</taxon>
        <taxon>Atyoidea</taxon>
        <taxon>Atyidae</taxon>
        <taxon>Halocaridina</taxon>
    </lineage>
</organism>
<dbReference type="Gene3D" id="1.25.40.20">
    <property type="entry name" value="Ankyrin repeat-containing domain"/>
    <property type="match status" value="1"/>
</dbReference>
<dbReference type="SUPFAM" id="SSF48403">
    <property type="entry name" value="Ankyrin repeat"/>
    <property type="match status" value="1"/>
</dbReference>
<feature type="repeat" description="ANK" evidence="1">
    <location>
        <begin position="220"/>
        <end position="253"/>
    </location>
</feature>
<dbReference type="PANTHER" id="PTHR24172">
    <property type="entry name" value="ANK_REP_REGION DOMAIN-CONTAINING PROTEIN"/>
    <property type="match status" value="1"/>
</dbReference>
<dbReference type="EMBL" id="JAXCGZ010007581">
    <property type="protein sequence ID" value="KAK7079120.1"/>
    <property type="molecule type" value="Genomic_DNA"/>
</dbReference>
<feature type="region of interest" description="Disordered" evidence="2">
    <location>
        <begin position="276"/>
        <end position="348"/>
    </location>
</feature>
<name>A0AAN9ABE0_HALRR</name>
<proteinExistence type="predicted"/>
<keyword evidence="1" id="KW-0040">ANK repeat</keyword>
<keyword evidence="4" id="KW-1185">Reference proteome</keyword>
<dbReference type="InterPro" id="IPR002110">
    <property type="entry name" value="Ankyrin_rpt"/>
</dbReference>
<sequence length="348" mass="38651">MTTIFTQVLMDGRTALHYCAASAFPDDVYAILSEAVSDTQVQDNKGKTAADYMANPKELNVSKRRLKKEGSGGSKSKNRTPPKRGSPGQKIRTPPKREGMNITGANIRIWIHDKDLTRLERIVWEGQGHRLLKETSNNAKVRQFLNLVPRMMTKIKEVHQAALNGDLETLDAKVDQPDILIAKDQNGLNPLHKSAALGHKEVTEWIVQKNQSTVFAPDRKGRTPLFFAGVAKDGGEVYDMILRSGADRNHTDQYGKRAEDYRFKPSELDVSIIHETPVAPRGGGGSTLDIPGPSNQTSRAPSRNTPRSRNPSRRNSVGSDKKPGRRRKDRDSKSNNNSAKVSQKNDIK</sequence>
<evidence type="ECO:0008006" key="5">
    <source>
        <dbReference type="Google" id="ProtNLM"/>
    </source>
</evidence>
<dbReference type="PROSITE" id="PS50088">
    <property type="entry name" value="ANK_REPEAT"/>
    <property type="match status" value="1"/>
</dbReference>
<evidence type="ECO:0000256" key="2">
    <source>
        <dbReference type="SAM" id="MobiDB-lite"/>
    </source>
</evidence>
<evidence type="ECO:0000313" key="4">
    <source>
        <dbReference type="Proteomes" id="UP001381693"/>
    </source>
</evidence>